<accession>A0A087SUI3</accession>
<name>A0A087SUI3_STEMI</name>
<dbReference type="AlphaFoldDB" id="A0A087SUI3"/>
<feature type="non-terminal residue" evidence="1">
    <location>
        <position position="87"/>
    </location>
</feature>
<proteinExistence type="predicted"/>
<dbReference type="GO" id="GO:0003676">
    <property type="term" value="F:nucleic acid binding"/>
    <property type="evidence" value="ECO:0007669"/>
    <property type="project" value="InterPro"/>
</dbReference>
<dbReference type="PANTHER" id="PTHR47326">
    <property type="entry name" value="TRANSPOSABLE ELEMENT TC3 TRANSPOSASE-LIKE PROTEIN"/>
    <property type="match status" value="1"/>
</dbReference>
<organism evidence="1 2">
    <name type="scientific">Stegodyphus mimosarum</name>
    <name type="common">African social velvet spider</name>
    <dbReference type="NCBI Taxonomy" id="407821"/>
    <lineage>
        <taxon>Eukaryota</taxon>
        <taxon>Metazoa</taxon>
        <taxon>Ecdysozoa</taxon>
        <taxon>Arthropoda</taxon>
        <taxon>Chelicerata</taxon>
        <taxon>Arachnida</taxon>
        <taxon>Araneae</taxon>
        <taxon>Araneomorphae</taxon>
        <taxon>Entelegynae</taxon>
        <taxon>Eresoidea</taxon>
        <taxon>Eresidae</taxon>
        <taxon>Stegodyphus</taxon>
    </lineage>
</organism>
<reference evidence="1 2" key="1">
    <citation type="submission" date="2013-11" db="EMBL/GenBank/DDBJ databases">
        <title>Genome sequencing of Stegodyphus mimosarum.</title>
        <authorList>
            <person name="Bechsgaard J."/>
        </authorList>
    </citation>
    <scope>NUCLEOTIDE SEQUENCE [LARGE SCALE GENOMIC DNA]</scope>
</reference>
<dbReference type="Gene3D" id="3.30.420.10">
    <property type="entry name" value="Ribonuclease H-like superfamily/Ribonuclease H"/>
    <property type="match status" value="1"/>
</dbReference>
<dbReference type="EMBL" id="KK112005">
    <property type="protein sequence ID" value="KFM56522.1"/>
    <property type="molecule type" value="Genomic_DNA"/>
</dbReference>
<keyword evidence="2" id="KW-1185">Reference proteome</keyword>
<dbReference type="InterPro" id="IPR036397">
    <property type="entry name" value="RNaseH_sf"/>
</dbReference>
<evidence type="ECO:0000313" key="1">
    <source>
        <dbReference type="EMBL" id="KFM56522.1"/>
    </source>
</evidence>
<dbReference type="Proteomes" id="UP000054359">
    <property type="component" value="Unassembled WGS sequence"/>
</dbReference>
<dbReference type="OMA" id="YKRPIDT"/>
<evidence type="ECO:0000313" key="2">
    <source>
        <dbReference type="Proteomes" id="UP000054359"/>
    </source>
</evidence>
<gene>
    <name evidence="1" type="ORF">X975_26713</name>
</gene>
<dbReference type="OrthoDB" id="6432805at2759"/>
<sequence>MLQWLGEGGPIAWPPRLPDILWGYMNSLTYKRPIDTNSMDLIARITIVASSIREMPGIFANVHQSLSRRCEACITTGGSSFEHVQSC</sequence>
<dbReference type="PANTHER" id="PTHR47326:SF1">
    <property type="entry name" value="HTH PSQ-TYPE DOMAIN-CONTAINING PROTEIN"/>
    <property type="match status" value="1"/>
</dbReference>
<protein>
    <submittedName>
        <fullName evidence="1">Uncharacterized protein</fullName>
    </submittedName>
</protein>